<dbReference type="Proteomes" id="UP000707071">
    <property type="component" value="Unassembled WGS sequence"/>
</dbReference>
<evidence type="ECO:0000256" key="1">
    <source>
        <dbReference type="SAM" id="MobiDB-lite"/>
    </source>
</evidence>
<dbReference type="AlphaFoldDB" id="A0A9P7U2F5"/>
<feature type="non-terminal residue" evidence="2">
    <location>
        <position position="65"/>
    </location>
</feature>
<protein>
    <submittedName>
        <fullName evidence="2">Uncharacterized protein</fullName>
    </submittedName>
</protein>
<dbReference type="EMBL" id="SRRH01001090">
    <property type="protein sequence ID" value="KAG6283113.1"/>
    <property type="molecule type" value="Genomic_DNA"/>
</dbReference>
<accession>A0A9P7U2F5</accession>
<proteinExistence type="predicted"/>
<evidence type="ECO:0000313" key="3">
    <source>
        <dbReference type="Proteomes" id="UP000707071"/>
    </source>
</evidence>
<reference evidence="2 3" key="1">
    <citation type="journal article" date="2020" name="bioRxiv">
        <title>Whole genome comparisons of ergot fungi reveals the divergence and evolution of species within the genus Claviceps are the result of varying mechanisms driving genome evolution and host range expansion.</title>
        <authorList>
            <person name="Wyka S.A."/>
            <person name="Mondo S.J."/>
            <person name="Liu M."/>
            <person name="Dettman J."/>
            <person name="Nalam V."/>
            <person name="Broders K.D."/>
        </authorList>
    </citation>
    <scope>NUCLEOTIDE SEQUENCE [LARGE SCALE GENOMIC DNA]</scope>
    <source>
        <strain evidence="2 3">Clav52</strain>
    </source>
</reference>
<evidence type="ECO:0000313" key="2">
    <source>
        <dbReference type="EMBL" id="KAG6283113.1"/>
    </source>
</evidence>
<organism evidence="2 3">
    <name type="scientific">Claviceps aff. purpurea</name>
    <dbReference type="NCBI Taxonomy" id="1967640"/>
    <lineage>
        <taxon>Eukaryota</taxon>
        <taxon>Fungi</taxon>
        <taxon>Dikarya</taxon>
        <taxon>Ascomycota</taxon>
        <taxon>Pezizomycotina</taxon>
        <taxon>Sordariomycetes</taxon>
        <taxon>Hypocreomycetidae</taxon>
        <taxon>Hypocreales</taxon>
        <taxon>Clavicipitaceae</taxon>
        <taxon>Claviceps</taxon>
    </lineage>
</organism>
<sequence length="65" mass="7490">MAHQSRPVRGPEVNRGGRDLHSSHQNTEDQNEIASLPQRDKLPEYQKTAYDIMARWIGPLHQEKA</sequence>
<feature type="region of interest" description="Disordered" evidence="1">
    <location>
        <begin position="1"/>
        <end position="43"/>
    </location>
</feature>
<keyword evidence="3" id="KW-1185">Reference proteome</keyword>
<comment type="caution">
    <text evidence="2">The sequence shown here is derived from an EMBL/GenBank/DDBJ whole genome shotgun (WGS) entry which is preliminary data.</text>
</comment>
<gene>
    <name evidence="2" type="ORF">E4U09_000367</name>
</gene>
<name>A0A9P7U2F5_9HYPO</name>